<evidence type="ECO:0000313" key="2">
    <source>
        <dbReference type="EMBL" id="GMF34763.1"/>
    </source>
</evidence>
<evidence type="ECO:0000313" key="3">
    <source>
        <dbReference type="Proteomes" id="UP001165121"/>
    </source>
</evidence>
<name>A0A9W7CQN4_9STRA</name>
<dbReference type="EMBL" id="BSXT01000832">
    <property type="protein sequence ID" value="GMF34763.1"/>
    <property type="molecule type" value="Genomic_DNA"/>
</dbReference>
<evidence type="ECO:0000256" key="1">
    <source>
        <dbReference type="SAM" id="MobiDB-lite"/>
    </source>
</evidence>
<protein>
    <submittedName>
        <fullName evidence="2">Unnamed protein product</fullName>
    </submittedName>
</protein>
<proteinExistence type="predicted"/>
<comment type="caution">
    <text evidence="2">The sequence shown here is derived from an EMBL/GenBank/DDBJ whole genome shotgun (WGS) entry which is preliminary data.</text>
</comment>
<feature type="region of interest" description="Disordered" evidence="1">
    <location>
        <begin position="18"/>
        <end position="45"/>
    </location>
</feature>
<accession>A0A9W7CQN4</accession>
<gene>
    <name evidence="2" type="ORF">Pfra01_000901500</name>
</gene>
<organism evidence="2 3">
    <name type="scientific">Phytophthora fragariaefolia</name>
    <dbReference type="NCBI Taxonomy" id="1490495"/>
    <lineage>
        <taxon>Eukaryota</taxon>
        <taxon>Sar</taxon>
        <taxon>Stramenopiles</taxon>
        <taxon>Oomycota</taxon>
        <taxon>Peronosporomycetes</taxon>
        <taxon>Peronosporales</taxon>
        <taxon>Peronosporaceae</taxon>
        <taxon>Phytophthora</taxon>
    </lineage>
</organism>
<dbReference type="OrthoDB" id="167764at2759"/>
<reference evidence="2" key="1">
    <citation type="submission" date="2023-04" db="EMBL/GenBank/DDBJ databases">
        <title>Phytophthora fragariaefolia NBRC 109709.</title>
        <authorList>
            <person name="Ichikawa N."/>
            <person name="Sato H."/>
            <person name="Tonouchi N."/>
        </authorList>
    </citation>
    <scope>NUCLEOTIDE SEQUENCE</scope>
    <source>
        <strain evidence="2">NBRC 109709</strain>
    </source>
</reference>
<keyword evidence="3" id="KW-1185">Reference proteome</keyword>
<sequence length="116" mass="13214">MQEESILWNQVELLEISHSSATSNGPHESPLDEYDGRYDYSASPTPDNLYAEEPRYFEEEAVESGPWTECGGKWAVVFDEDRQEYTQIRVPGSLEPESELSVSRVKPRAVCIDELD</sequence>
<dbReference type="AlphaFoldDB" id="A0A9W7CQN4"/>
<dbReference type="Proteomes" id="UP001165121">
    <property type="component" value="Unassembled WGS sequence"/>
</dbReference>